<dbReference type="InterPro" id="IPR035398">
    <property type="entry name" value="Bac_rhamnosid_C"/>
</dbReference>
<evidence type="ECO:0000256" key="1">
    <source>
        <dbReference type="SAM" id="SignalP"/>
    </source>
</evidence>
<name>A0A5B8UZ14_9SPHI</name>
<feature type="signal peptide" evidence="1">
    <location>
        <begin position="1"/>
        <end position="24"/>
    </location>
</feature>
<dbReference type="PANTHER" id="PTHR34987:SF2">
    <property type="entry name" value="B, PUTATIVE (AFU_ORTHOLOGUE AFUA_7G05040)-RELATED"/>
    <property type="match status" value="1"/>
</dbReference>
<sequence>MKFNATLPAALLLCFFIFANTAFAQKNTIDPKRWNAHWINVPGPAPDYQVCLLRKVVNLESKPASYKVFVSGDNRYKLYVNGHLVSVGPARSDFYFWNYETVDLAFYLVAGKNVISAVVANEGSWKPAAQMSYGTGFILQGATAAEEEVNTNKSWKCLRDTAYTPLPVELVYSYYVAGPGELVSMNHQPKNWQSAGFNDATWPQANQMAVGGPKGQMSFNDGWMLVPSPIAAREMIPQRLKVMRCATGINLPSTFPSEQNPVTIPANTKATILLDQTYLTNAYPTIIFSKGKDAGISMSYAEGLYIIEPGNKNWRAQERKGNRNEIEGKRFVGRKDSLISDGSDKQEFTPFNWRTYRYLQLVIETKDEPLLINDIYGTATGYPFQYKAEFESENKQLDTILQIGWHTAKLCSWETYMDCPYYEQLQYVGDTRIQAMVSYYDSGDDKLGRNAITLLDHSRLAEGITQSRYPTAIPQQIPTFSLWWIAMINDYYMYRNDNSFVADKLPGVEQVLNFFGKYQQPDGSLKNAPYWEFTDWANGKCWDAGVAPVGADGNSSVLDMQLLWAYQTAAGLENALGSKEFAAKYQKLAEQLKQTIRSKYWVATRGLYADRPEKDVFSQHANALAILSGVATPEQAKTISGKLLTDTSLVQASIYFKYYVYQALVKTGMGNDYVNWLDIWRQNIKMGMTTWAEMSDISASRSDCHAWGSSPNIEFFRTVLGIETAAPGFKKVKIEPHLGVLTHIGGSIPHPAGTVSARYDKQGSNWKIAISLPSGTPGSLVWKGKIYPLKPGENNLTL</sequence>
<dbReference type="SUPFAM" id="SSF49785">
    <property type="entry name" value="Galactose-binding domain-like"/>
    <property type="match status" value="1"/>
</dbReference>
<dbReference type="InterPro" id="IPR008928">
    <property type="entry name" value="6-hairpin_glycosidase_sf"/>
</dbReference>
<dbReference type="GO" id="GO:0005975">
    <property type="term" value="P:carbohydrate metabolic process"/>
    <property type="evidence" value="ECO:0007669"/>
    <property type="project" value="InterPro"/>
</dbReference>
<dbReference type="Gene3D" id="2.60.120.260">
    <property type="entry name" value="Galactose-binding domain-like"/>
    <property type="match status" value="1"/>
</dbReference>
<dbReference type="PANTHER" id="PTHR34987">
    <property type="entry name" value="C, PUTATIVE (AFU_ORTHOLOGUE AFUA_3G02880)-RELATED"/>
    <property type="match status" value="1"/>
</dbReference>
<keyword evidence="5" id="KW-1185">Reference proteome</keyword>
<dbReference type="Proteomes" id="UP000321479">
    <property type="component" value="Chromosome"/>
</dbReference>
<dbReference type="KEGG" id="mgin:FRZ54_13840"/>
<dbReference type="Pfam" id="PF17389">
    <property type="entry name" value="Bac_rhamnosid6H"/>
    <property type="match status" value="1"/>
</dbReference>
<organism evidence="4 5">
    <name type="scientific">Mucilaginibacter ginsenosidivorans</name>
    <dbReference type="NCBI Taxonomy" id="398053"/>
    <lineage>
        <taxon>Bacteria</taxon>
        <taxon>Pseudomonadati</taxon>
        <taxon>Bacteroidota</taxon>
        <taxon>Sphingobacteriia</taxon>
        <taxon>Sphingobacteriales</taxon>
        <taxon>Sphingobacteriaceae</taxon>
        <taxon>Mucilaginibacter</taxon>
    </lineage>
</organism>
<feature type="domain" description="Alpha-L-rhamnosidase C-terminal" evidence="3">
    <location>
        <begin position="721"/>
        <end position="781"/>
    </location>
</feature>
<dbReference type="Gene3D" id="2.60.420.10">
    <property type="entry name" value="Maltose phosphorylase, domain 3"/>
    <property type="match status" value="1"/>
</dbReference>
<dbReference type="RefSeq" id="WP_147032186.1">
    <property type="nucleotide sequence ID" value="NZ_CP042436.1"/>
</dbReference>
<dbReference type="Pfam" id="PF17390">
    <property type="entry name" value="Bac_rhamnosid_C"/>
    <property type="match status" value="1"/>
</dbReference>
<dbReference type="InterPro" id="IPR035396">
    <property type="entry name" value="Bac_rhamnosid6H"/>
</dbReference>
<feature type="chain" id="PRO_5023088726" evidence="1">
    <location>
        <begin position="25"/>
        <end position="798"/>
    </location>
</feature>
<keyword evidence="1" id="KW-0732">Signal</keyword>
<reference evidence="4 5" key="1">
    <citation type="journal article" date="2017" name="Curr. Microbiol.">
        <title>Mucilaginibacter ginsenosidivorans sp. nov., Isolated from Soil of Ginseng Field.</title>
        <authorList>
            <person name="Kim M.M."/>
            <person name="Siddiqi M.Z."/>
            <person name="Im W.T."/>
        </authorList>
    </citation>
    <scope>NUCLEOTIDE SEQUENCE [LARGE SCALE GENOMIC DNA]</scope>
    <source>
        <strain evidence="4 5">Gsoil 3017</strain>
    </source>
</reference>
<evidence type="ECO:0000259" key="2">
    <source>
        <dbReference type="Pfam" id="PF17389"/>
    </source>
</evidence>
<evidence type="ECO:0000313" key="5">
    <source>
        <dbReference type="Proteomes" id="UP000321479"/>
    </source>
</evidence>
<evidence type="ECO:0000313" key="4">
    <source>
        <dbReference type="EMBL" id="QEC63611.1"/>
    </source>
</evidence>
<dbReference type="Gene3D" id="1.50.10.10">
    <property type="match status" value="1"/>
</dbReference>
<feature type="domain" description="Alpha-L-rhamnosidase six-hairpin glycosidase" evidence="2">
    <location>
        <begin position="388"/>
        <end position="712"/>
    </location>
</feature>
<gene>
    <name evidence="4" type="ORF">FRZ54_13840</name>
</gene>
<evidence type="ECO:0000259" key="3">
    <source>
        <dbReference type="Pfam" id="PF17390"/>
    </source>
</evidence>
<dbReference type="OrthoDB" id="9815108at2"/>
<accession>A0A5B8UZ14</accession>
<dbReference type="InterPro" id="IPR008979">
    <property type="entry name" value="Galactose-bd-like_sf"/>
</dbReference>
<dbReference type="EMBL" id="CP042436">
    <property type="protein sequence ID" value="QEC63611.1"/>
    <property type="molecule type" value="Genomic_DNA"/>
</dbReference>
<dbReference type="AlphaFoldDB" id="A0A5B8UZ14"/>
<dbReference type="InterPro" id="IPR012341">
    <property type="entry name" value="6hp_glycosidase-like_sf"/>
</dbReference>
<protein>
    <submittedName>
        <fullName evidence="4">Bacterial alpha-L-rhamnosidase</fullName>
    </submittedName>
</protein>
<proteinExistence type="predicted"/>
<dbReference type="SUPFAM" id="SSF48208">
    <property type="entry name" value="Six-hairpin glycosidases"/>
    <property type="match status" value="1"/>
</dbReference>